<dbReference type="AlphaFoldDB" id="A0A9N8Z2P1"/>
<keyword evidence="2" id="KW-1185">Reference proteome</keyword>
<evidence type="ECO:0000313" key="1">
    <source>
        <dbReference type="EMBL" id="CAG8469205.1"/>
    </source>
</evidence>
<reference evidence="1" key="1">
    <citation type="submission" date="2021-06" db="EMBL/GenBank/DDBJ databases">
        <authorList>
            <person name="Kallberg Y."/>
            <person name="Tangrot J."/>
            <person name="Rosling A."/>
        </authorList>
    </citation>
    <scope>NUCLEOTIDE SEQUENCE</scope>
    <source>
        <strain evidence="1">FL966</strain>
    </source>
</reference>
<evidence type="ECO:0000313" key="2">
    <source>
        <dbReference type="Proteomes" id="UP000789759"/>
    </source>
</evidence>
<organism evidence="1 2">
    <name type="scientific">Cetraspora pellucida</name>
    <dbReference type="NCBI Taxonomy" id="1433469"/>
    <lineage>
        <taxon>Eukaryota</taxon>
        <taxon>Fungi</taxon>
        <taxon>Fungi incertae sedis</taxon>
        <taxon>Mucoromycota</taxon>
        <taxon>Glomeromycotina</taxon>
        <taxon>Glomeromycetes</taxon>
        <taxon>Diversisporales</taxon>
        <taxon>Gigasporaceae</taxon>
        <taxon>Cetraspora</taxon>
    </lineage>
</organism>
<comment type="caution">
    <text evidence="1">The sequence shown here is derived from an EMBL/GenBank/DDBJ whole genome shotgun (WGS) entry which is preliminary data.</text>
</comment>
<proteinExistence type="predicted"/>
<dbReference type="EMBL" id="CAJVQA010000330">
    <property type="protein sequence ID" value="CAG8469205.1"/>
    <property type="molecule type" value="Genomic_DNA"/>
</dbReference>
<protein>
    <submittedName>
        <fullName evidence="1">13030_t:CDS:1</fullName>
    </submittedName>
</protein>
<sequence length="39" mass="4447">MNRKFFQNIIKFFLPSCSFERGFCSSNSSSKIGIELLIG</sequence>
<accession>A0A9N8Z2P1</accession>
<dbReference type="Proteomes" id="UP000789759">
    <property type="component" value="Unassembled WGS sequence"/>
</dbReference>
<gene>
    <name evidence="1" type="ORF">CPELLU_LOCUS991</name>
</gene>
<name>A0A9N8Z2P1_9GLOM</name>